<organism evidence="2 3">
    <name type="scientific">Rhamnusium bicolor</name>
    <dbReference type="NCBI Taxonomy" id="1586634"/>
    <lineage>
        <taxon>Eukaryota</taxon>
        <taxon>Metazoa</taxon>
        <taxon>Ecdysozoa</taxon>
        <taxon>Arthropoda</taxon>
        <taxon>Hexapoda</taxon>
        <taxon>Insecta</taxon>
        <taxon>Pterygota</taxon>
        <taxon>Neoptera</taxon>
        <taxon>Endopterygota</taxon>
        <taxon>Coleoptera</taxon>
        <taxon>Polyphaga</taxon>
        <taxon>Cucujiformia</taxon>
        <taxon>Chrysomeloidea</taxon>
        <taxon>Cerambycidae</taxon>
        <taxon>Lepturinae</taxon>
        <taxon>Rhagiini</taxon>
        <taxon>Rhamnusium</taxon>
    </lineage>
</organism>
<feature type="region of interest" description="Disordered" evidence="1">
    <location>
        <begin position="149"/>
        <end position="186"/>
    </location>
</feature>
<evidence type="ECO:0000313" key="2">
    <source>
        <dbReference type="EMBL" id="KAJ8933960.1"/>
    </source>
</evidence>
<reference evidence="2" key="1">
    <citation type="journal article" date="2023" name="Insect Mol. Biol.">
        <title>Genome sequencing provides insights into the evolution of gene families encoding plant cell wall-degrading enzymes in longhorned beetles.</title>
        <authorList>
            <person name="Shin N.R."/>
            <person name="Okamura Y."/>
            <person name="Kirsch R."/>
            <person name="Pauchet Y."/>
        </authorList>
    </citation>
    <scope>NUCLEOTIDE SEQUENCE</scope>
    <source>
        <strain evidence="2">RBIC_L_NR</strain>
    </source>
</reference>
<sequence length="324" mass="36327">MLVKFSVDEPEKEKSVKFDAVPPQQKQQNGQSQQFNMPLRTQSFNQNHPAFPIAPPAQPDYLTSLRNVPNVQLDKGTNYQFPKSDNLPQNIPNIGMQIMPPYQNMQHPQNNVNMNVNMGQKPPGGYQQSPLSQNSFNTPQMSTPYQNMSFPSSHPFNTWKREEIPPLPNPSWWQNTSQPPPSQNYRQDNYSINFPPYSNNMPSYLQQSNPMMSKHDFNKPQSSQGGGDIFSSPWSNYSSGYLNEGGTVGFENSNQGMSMRQAMLKEANLPGTPVGPPGSTVNRMPNVSTITNSSYLTCIDSSFNSLASMVNFNSIVTNLLSKYP</sequence>
<keyword evidence="3" id="KW-1185">Reference proteome</keyword>
<name>A0AAV8X5F6_9CUCU</name>
<feature type="compositionally biased region" description="Basic and acidic residues" evidence="1">
    <location>
        <begin position="1"/>
        <end position="17"/>
    </location>
</feature>
<feature type="compositionally biased region" description="Polar residues" evidence="1">
    <location>
        <begin position="171"/>
        <end position="186"/>
    </location>
</feature>
<comment type="caution">
    <text evidence="2">The sequence shown here is derived from an EMBL/GenBank/DDBJ whole genome shotgun (WGS) entry which is preliminary data.</text>
</comment>
<protein>
    <submittedName>
        <fullName evidence="2">Uncharacterized protein</fullName>
    </submittedName>
</protein>
<feature type="compositionally biased region" description="Low complexity" evidence="1">
    <location>
        <begin position="24"/>
        <end position="34"/>
    </location>
</feature>
<feature type="region of interest" description="Disordered" evidence="1">
    <location>
        <begin position="1"/>
        <end position="37"/>
    </location>
</feature>
<dbReference type="Proteomes" id="UP001162156">
    <property type="component" value="Unassembled WGS sequence"/>
</dbReference>
<evidence type="ECO:0000256" key="1">
    <source>
        <dbReference type="SAM" id="MobiDB-lite"/>
    </source>
</evidence>
<dbReference type="EMBL" id="JANEYF010003800">
    <property type="protein sequence ID" value="KAJ8933960.1"/>
    <property type="molecule type" value="Genomic_DNA"/>
</dbReference>
<accession>A0AAV8X5F6</accession>
<proteinExistence type="predicted"/>
<dbReference type="AlphaFoldDB" id="A0AAV8X5F6"/>
<evidence type="ECO:0000313" key="3">
    <source>
        <dbReference type="Proteomes" id="UP001162156"/>
    </source>
</evidence>
<gene>
    <name evidence="2" type="ORF">NQ314_013675</name>
</gene>